<proteinExistence type="predicted"/>
<protein>
    <submittedName>
        <fullName evidence="2">Uncharacterized protein</fullName>
    </submittedName>
</protein>
<dbReference type="RefSeq" id="WP_183198455.1">
    <property type="nucleotide sequence ID" value="NZ_JACIEK010000001.1"/>
</dbReference>
<evidence type="ECO:0000256" key="1">
    <source>
        <dbReference type="SAM" id="MobiDB-lite"/>
    </source>
</evidence>
<accession>A0A7W6H3R8</accession>
<organism evidence="2 3">
    <name type="scientific">Aureimonas pseudogalii</name>
    <dbReference type="NCBI Taxonomy" id="1744844"/>
    <lineage>
        <taxon>Bacteria</taxon>
        <taxon>Pseudomonadati</taxon>
        <taxon>Pseudomonadota</taxon>
        <taxon>Alphaproteobacteria</taxon>
        <taxon>Hyphomicrobiales</taxon>
        <taxon>Aurantimonadaceae</taxon>
        <taxon>Aureimonas</taxon>
    </lineage>
</organism>
<feature type="compositionally biased region" description="Gly residues" evidence="1">
    <location>
        <begin position="152"/>
        <end position="164"/>
    </location>
</feature>
<name>A0A7W6H3R8_9HYPH</name>
<keyword evidence="3" id="KW-1185">Reference proteome</keyword>
<comment type="caution">
    <text evidence="2">The sequence shown here is derived from an EMBL/GenBank/DDBJ whole genome shotgun (WGS) entry which is preliminary data.</text>
</comment>
<feature type="compositionally biased region" description="Polar residues" evidence="1">
    <location>
        <begin position="165"/>
        <end position="179"/>
    </location>
</feature>
<evidence type="ECO:0000313" key="3">
    <source>
        <dbReference type="Proteomes" id="UP000542776"/>
    </source>
</evidence>
<feature type="region of interest" description="Disordered" evidence="1">
    <location>
        <begin position="318"/>
        <end position="345"/>
    </location>
</feature>
<reference evidence="2 3" key="1">
    <citation type="submission" date="2020-08" db="EMBL/GenBank/DDBJ databases">
        <title>Genomic Encyclopedia of Type Strains, Phase IV (KMG-IV): sequencing the most valuable type-strain genomes for metagenomic binning, comparative biology and taxonomic classification.</title>
        <authorList>
            <person name="Goeker M."/>
        </authorList>
    </citation>
    <scope>NUCLEOTIDE SEQUENCE [LARGE SCALE GENOMIC DNA]</scope>
    <source>
        <strain evidence="2 3">DSM 102238</strain>
    </source>
</reference>
<gene>
    <name evidence="2" type="ORF">GGR04_001009</name>
</gene>
<dbReference type="AlphaFoldDB" id="A0A7W6H3R8"/>
<feature type="region of interest" description="Disordered" evidence="1">
    <location>
        <begin position="152"/>
        <end position="184"/>
    </location>
</feature>
<sequence length="564" mass="58113">MATDYLKYLNQGATRNLPLSPELTQALAFLPELGIQAEVFSGGQPAKGSGGARVGSVRHDHGNAADVFFSRDGRRLDWANPEDRPIFEEIVRRGKANGITGIGAGDDYMAPASMHIGFGSPGVWGAGGKSANAPDWLVAAYGGAPAPTQMADGGGDATLAGGSGNDTLTTGGSMPTSNPGGLGGLGGFVQSDAFGDILSSLGRSLLESPSNAPLSGFGVAMDANQNRRLKQNQIDQDRADQESQRSALELALRSQGLNAEEARAYSFNPSAANVAIAGQGENKTKAWLKSTYPDLAEQVDAGLPITEGLRIAGERRKAEAGGSDESFFGNPVATENPDGTISYGQIGNKGTFKPISLPEGQSFAPPTRSVDTGTEIILLDQAGNVISRTPKQNRQEAADTAAGTVEGRVGAERAASASSDATNAQNALDLINSIRNDPYLERGVGFSSLANSIPGSGGYDFANKVEQAKSGAFLQAIQQMKGLGALSNNEGQAATSAITRMNTSTSEEAFKSALDDYEKIVRQGLARAQANGGGSSPPAAPPPAAASAAPSPRRKFNPATGTIE</sequence>
<feature type="region of interest" description="Disordered" evidence="1">
    <location>
        <begin position="387"/>
        <end position="407"/>
    </location>
</feature>
<feature type="region of interest" description="Disordered" evidence="1">
    <location>
        <begin position="525"/>
        <end position="564"/>
    </location>
</feature>
<dbReference type="Proteomes" id="UP000542776">
    <property type="component" value="Unassembled WGS sequence"/>
</dbReference>
<dbReference type="EMBL" id="JACIEK010000001">
    <property type="protein sequence ID" value="MBB3997188.1"/>
    <property type="molecule type" value="Genomic_DNA"/>
</dbReference>
<evidence type="ECO:0000313" key="2">
    <source>
        <dbReference type="EMBL" id="MBB3997188.1"/>
    </source>
</evidence>